<dbReference type="PROSITE" id="PS50280">
    <property type="entry name" value="SET"/>
    <property type="match status" value="1"/>
</dbReference>
<protein>
    <submittedName>
        <fullName evidence="2">Histone-lysine N-methyltransferase setd3</fullName>
    </submittedName>
</protein>
<dbReference type="OrthoDB" id="341421at2759"/>
<dbReference type="Gene3D" id="3.90.1410.10">
    <property type="entry name" value="set domain protein methyltransferase, domain 1"/>
    <property type="match status" value="1"/>
</dbReference>
<keyword evidence="3" id="KW-1185">Reference proteome</keyword>
<accession>A0A2R5G812</accession>
<evidence type="ECO:0000259" key="1">
    <source>
        <dbReference type="PROSITE" id="PS50280"/>
    </source>
</evidence>
<name>A0A2R5G812_9STRA</name>
<comment type="caution">
    <text evidence="2">The sequence shown here is derived from an EMBL/GenBank/DDBJ whole genome shotgun (WGS) entry which is preliminary data.</text>
</comment>
<reference evidence="2 3" key="1">
    <citation type="submission" date="2017-12" db="EMBL/GenBank/DDBJ databases">
        <title>Sequencing, de novo assembly and annotation of complete genome of a new Thraustochytrid species, strain FCC1311.</title>
        <authorList>
            <person name="Sedici K."/>
            <person name="Godart F."/>
            <person name="Aiese Cigliano R."/>
            <person name="Sanseverino W."/>
            <person name="Barakat M."/>
            <person name="Ortet P."/>
            <person name="Marechal E."/>
            <person name="Cagnac O."/>
            <person name="Amato A."/>
        </authorList>
    </citation>
    <scope>NUCLEOTIDE SEQUENCE [LARGE SCALE GENOMIC DNA]</scope>
</reference>
<proteinExistence type="predicted"/>
<evidence type="ECO:0000313" key="2">
    <source>
        <dbReference type="EMBL" id="GBG26685.1"/>
    </source>
</evidence>
<dbReference type="InterPro" id="IPR050600">
    <property type="entry name" value="SETD3_SETD6_MTase"/>
</dbReference>
<dbReference type="EMBL" id="BEYU01000022">
    <property type="protein sequence ID" value="GBG26685.1"/>
    <property type="molecule type" value="Genomic_DNA"/>
</dbReference>
<dbReference type="InterPro" id="IPR001214">
    <property type="entry name" value="SET_dom"/>
</dbReference>
<dbReference type="Proteomes" id="UP000241890">
    <property type="component" value="Unassembled WGS sequence"/>
</dbReference>
<dbReference type="PANTHER" id="PTHR13271:SF137">
    <property type="entry name" value="SET DOMAIN-CONTAINING PROTEIN"/>
    <property type="match status" value="1"/>
</dbReference>
<dbReference type="InterPro" id="IPR046341">
    <property type="entry name" value="SET_dom_sf"/>
</dbReference>
<dbReference type="CDD" id="cd10527">
    <property type="entry name" value="SET_LSMT"/>
    <property type="match status" value="1"/>
</dbReference>
<dbReference type="GO" id="GO:0032259">
    <property type="term" value="P:methylation"/>
    <property type="evidence" value="ECO:0007669"/>
    <property type="project" value="UniProtKB-KW"/>
</dbReference>
<organism evidence="2 3">
    <name type="scientific">Hondaea fermentalgiana</name>
    <dbReference type="NCBI Taxonomy" id="2315210"/>
    <lineage>
        <taxon>Eukaryota</taxon>
        <taxon>Sar</taxon>
        <taxon>Stramenopiles</taxon>
        <taxon>Bigyra</taxon>
        <taxon>Labyrinthulomycetes</taxon>
        <taxon>Thraustochytrida</taxon>
        <taxon>Thraustochytriidae</taxon>
        <taxon>Hondaea</taxon>
    </lineage>
</organism>
<dbReference type="Pfam" id="PF00856">
    <property type="entry name" value="SET"/>
    <property type="match status" value="1"/>
</dbReference>
<dbReference type="SUPFAM" id="SSF82199">
    <property type="entry name" value="SET domain"/>
    <property type="match status" value="1"/>
</dbReference>
<dbReference type="PANTHER" id="PTHR13271">
    <property type="entry name" value="UNCHARACTERIZED PUTATIVE METHYLTRANSFERASE"/>
    <property type="match status" value="1"/>
</dbReference>
<dbReference type="GO" id="GO:0016279">
    <property type="term" value="F:protein-lysine N-methyltransferase activity"/>
    <property type="evidence" value="ECO:0007669"/>
    <property type="project" value="TreeGrafter"/>
</dbReference>
<feature type="domain" description="SET" evidence="1">
    <location>
        <begin position="32"/>
        <end position="274"/>
    </location>
</feature>
<evidence type="ECO:0000313" key="3">
    <source>
        <dbReference type="Proteomes" id="UP000241890"/>
    </source>
</evidence>
<keyword evidence="2" id="KW-0489">Methyltransferase</keyword>
<dbReference type="InParanoid" id="A0A2R5G812"/>
<sequence>MSGSAGDSSSAAASSQAWGELLVQAGGSLQGELIELCDFVGEQTGRGVRAVKDIKAGTVLVEAPLGCLVTRQNLVADEGILIPGAQHVEVRKAFKHADKILDETDLLAVFLMWARRADNQTHLAPAFVEYLGLLPEVEAGPAPLNQSMFWTEDELDLIQGTDSFQIAMQLKKQVREDFGKIVADVLLKYPAHFPLSDGFTYKEYKWALGILWSRGMDFQKVGGTSFRAMVPFADMFNTDFQGPVSHTYVLSSRVVQLKANRDYKAGEQVFINYTPTSSTRLLQLYGFVPRPPSNEDHECVQLWAPMDPAAPRYAEVQKQIQDTLPGCDPNRAPFLLKPSDPLPVSLLVTLHIQRGLGVPTTSSWNSNVLEELQQALQARKASFVNGGDRKADLSLFVTDKFDSDRARMALYIRMVEGKIIDKSLGLLADFLAKITDESGAEAAAGTGQTAPADDLAALEEMD</sequence>
<dbReference type="AlphaFoldDB" id="A0A2R5G812"/>
<keyword evidence="2" id="KW-0808">Transferase</keyword>
<gene>
    <name evidence="2" type="ORF">FCC1311_029062</name>
</gene>